<name>A0A9W7AES7_9STRA</name>
<dbReference type="OrthoDB" id="10678141at2759"/>
<evidence type="ECO:0000313" key="2">
    <source>
        <dbReference type="EMBL" id="GMH68625.1"/>
    </source>
</evidence>
<dbReference type="EMBL" id="BRXW01000596">
    <property type="protein sequence ID" value="GMH68625.1"/>
    <property type="molecule type" value="Genomic_DNA"/>
</dbReference>
<evidence type="ECO:0000313" key="3">
    <source>
        <dbReference type="Proteomes" id="UP001165122"/>
    </source>
</evidence>
<evidence type="ECO:0000256" key="1">
    <source>
        <dbReference type="SAM" id="Coils"/>
    </source>
</evidence>
<gene>
    <name evidence="2" type="ORF">TrLO_g5878</name>
</gene>
<accession>A0A9W7AES7</accession>
<keyword evidence="1" id="KW-0175">Coiled coil</keyword>
<dbReference type="AlphaFoldDB" id="A0A9W7AES7"/>
<feature type="coiled-coil region" evidence="1">
    <location>
        <begin position="370"/>
        <end position="564"/>
    </location>
</feature>
<comment type="caution">
    <text evidence="2">The sequence shown here is derived from an EMBL/GenBank/DDBJ whole genome shotgun (WGS) entry which is preliminary data.</text>
</comment>
<protein>
    <submittedName>
        <fullName evidence="2">Uncharacterized protein</fullName>
    </submittedName>
</protein>
<reference evidence="3" key="1">
    <citation type="journal article" date="2023" name="Commun. Biol.">
        <title>Genome analysis of Parmales, the sister group of diatoms, reveals the evolutionary specialization of diatoms from phago-mixotrophs to photoautotrophs.</title>
        <authorList>
            <person name="Ban H."/>
            <person name="Sato S."/>
            <person name="Yoshikawa S."/>
            <person name="Yamada K."/>
            <person name="Nakamura Y."/>
            <person name="Ichinomiya M."/>
            <person name="Sato N."/>
            <person name="Blanc-Mathieu R."/>
            <person name="Endo H."/>
            <person name="Kuwata A."/>
            <person name="Ogata H."/>
        </authorList>
    </citation>
    <scope>NUCLEOTIDE SEQUENCE [LARGE SCALE GENOMIC DNA]</scope>
    <source>
        <strain evidence="3">NIES 3700</strain>
    </source>
</reference>
<proteinExistence type="predicted"/>
<feature type="coiled-coil region" evidence="1">
    <location>
        <begin position="76"/>
        <end position="248"/>
    </location>
</feature>
<dbReference type="Proteomes" id="UP001165122">
    <property type="component" value="Unassembled WGS sequence"/>
</dbReference>
<organism evidence="2 3">
    <name type="scientific">Triparma laevis f. longispina</name>
    <dbReference type="NCBI Taxonomy" id="1714387"/>
    <lineage>
        <taxon>Eukaryota</taxon>
        <taxon>Sar</taxon>
        <taxon>Stramenopiles</taxon>
        <taxon>Ochrophyta</taxon>
        <taxon>Bolidophyceae</taxon>
        <taxon>Parmales</taxon>
        <taxon>Triparmaceae</taxon>
        <taxon>Triparma</taxon>
    </lineage>
</organism>
<sequence length="580" mass="68171">MKVKPKQCLEISTQTPMEVKMLPKPTKKQLAASLIITLNSSLQTSGLRKSVSKYFSTWSRRTRDHACIQAVGIARRQGAEEVAKSLSLRVNNVENAVSKKYEERMEKVEKETMVAKEENGRLININEVGERERRGLEERVKFLETELREERKRGVLKSEELRREEERRIGKEEERREKEVERKEREKEVEALRGRVEEGRREKERKVEEIEALTLQIKLKESAVTRLNEEKINEERKFKSLVKDMEEEVIKIKGKSDRKILQLKTAFESIVKKAAGEKVKLDKLVDKSRESVVIIKSLREENKGLKKSLKSETAKWEEKEKENFKVNEVKEGEEIKKVKEYNVKLESLVEDVKLKQSKLEMSLKVKDVTIQELNKELKKVQGLMEGKEGLTLDLERIRRQRSELEEELEGKDDFIEELEGKIEGMNRESELKGERGGKILVEELDAEIVDLKEILKGKDEAISGIEREMIEGREEFEGKEKRLREEWKRDMENVRGRIDEERKGLRREREGFKVKLEESMKEEKRRKKKINALMERVEKVEREKRGLEGEVEGMKRLMGEKEERSRKAVENMYRQIVGVG</sequence>
<keyword evidence="3" id="KW-1185">Reference proteome</keyword>